<proteinExistence type="predicted"/>
<feature type="domain" description="DUF6970" evidence="1">
    <location>
        <begin position="221"/>
        <end position="282"/>
    </location>
</feature>
<organism evidence="2 3">
    <name type="scientific">Reichenbachiella ulvae</name>
    <dbReference type="NCBI Taxonomy" id="2980104"/>
    <lineage>
        <taxon>Bacteria</taxon>
        <taxon>Pseudomonadati</taxon>
        <taxon>Bacteroidota</taxon>
        <taxon>Cytophagia</taxon>
        <taxon>Cytophagales</taxon>
        <taxon>Reichenbachiellaceae</taxon>
        <taxon>Reichenbachiella</taxon>
    </lineage>
</organism>
<dbReference type="Proteomes" id="UP001300692">
    <property type="component" value="Unassembled WGS sequence"/>
</dbReference>
<dbReference type="RefSeq" id="WP_264139866.1">
    <property type="nucleotide sequence ID" value="NZ_JAOYOD010000001.1"/>
</dbReference>
<reference evidence="2 3" key="1">
    <citation type="submission" date="2022-10" db="EMBL/GenBank/DDBJ databases">
        <title>Comparative genomics and taxonomic characterization of three novel marine species of genus Reichenbachiella exhibiting antioxidant and polysaccharide degradation activities.</title>
        <authorList>
            <person name="Muhammad N."/>
            <person name="Lee Y.-J."/>
            <person name="Ko J."/>
            <person name="Kim S.-G."/>
        </authorList>
    </citation>
    <scope>NUCLEOTIDE SEQUENCE [LARGE SCALE GENOMIC DNA]</scope>
    <source>
        <strain evidence="2 3">ABR2-5</strain>
    </source>
</reference>
<dbReference type="EMBL" id="JAOYOD010000001">
    <property type="protein sequence ID" value="MCV9388964.1"/>
    <property type="molecule type" value="Genomic_DNA"/>
</dbReference>
<accession>A0ABT3CZG1</accession>
<name>A0ABT3CZG1_9BACT</name>
<gene>
    <name evidence="2" type="ORF">N7U62_19965</name>
</gene>
<comment type="caution">
    <text evidence="2">The sequence shown here is derived from an EMBL/GenBank/DDBJ whole genome shotgun (WGS) entry which is preliminary data.</text>
</comment>
<dbReference type="InterPro" id="IPR054243">
    <property type="entry name" value="DUF6970"/>
</dbReference>
<evidence type="ECO:0000313" key="2">
    <source>
        <dbReference type="EMBL" id="MCV9388964.1"/>
    </source>
</evidence>
<evidence type="ECO:0000313" key="3">
    <source>
        <dbReference type="Proteomes" id="UP001300692"/>
    </source>
</evidence>
<evidence type="ECO:0000259" key="1">
    <source>
        <dbReference type="Pfam" id="PF22311"/>
    </source>
</evidence>
<sequence>MKNLFSLLLFPLLIIACEGEELESSYLSQIHGSDVVQIKYGGDPAADGVGWYVEVAEDTSVLVTDLPEVLQAPGTFLFPPYSSFVPSGKSIGLMIGGTVEQLKMTEGLPEQYSLMYYQVLQCANPWELGGQSEKEIIDALRSEKGLKVPIIALKIHEVISDQGYCEACTCGNGKYLMVLVEDQYIDELEAFGFVGFGACSYLNPIQQLHWLERMIFGFEQDQEVSKVLQWEYEGDCVFQVDHCYQCPDAMSVVYNADQEVICEFGGIAGVDTCPDFHEKAMKPIELYFK</sequence>
<protein>
    <recommendedName>
        <fullName evidence="1">DUF6970 domain-containing protein</fullName>
    </recommendedName>
</protein>
<dbReference type="Pfam" id="PF22311">
    <property type="entry name" value="DUF6970"/>
    <property type="match status" value="1"/>
</dbReference>
<dbReference type="PROSITE" id="PS51257">
    <property type="entry name" value="PROKAR_LIPOPROTEIN"/>
    <property type="match status" value="1"/>
</dbReference>
<keyword evidence="3" id="KW-1185">Reference proteome</keyword>